<dbReference type="PANTHER" id="PTHR14107">
    <property type="entry name" value="WD REPEAT PROTEIN"/>
    <property type="match status" value="1"/>
</dbReference>
<name>A0A197JZB6_9FUNG</name>
<dbReference type="SMART" id="SM00320">
    <property type="entry name" value="WD40"/>
    <property type="match status" value="5"/>
</dbReference>
<keyword evidence="2" id="KW-0677">Repeat</keyword>
<proteinExistence type="predicted"/>
<feature type="compositionally biased region" description="Low complexity" evidence="4">
    <location>
        <begin position="101"/>
        <end position="111"/>
    </location>
</feature>
<dbReference type="OrthoDB" id="3367at2759"/>
<dbReference type="SUPFAM" id="SSF50978">
    <property type="entry name" value="WD40 repeat-like"/>
    <property type="match status" value="1"/>
</dbReference>
<dbReference type="PANTHER" id="PTHR14107:SF16">
    <property type="entry name" value="AT02583P"/>
    <property type="match status" value="1"/>
</dbReference>
<feature type="compositionally biased region" description="Gly residues" evidence="4">
    <location>
        <begin position="145"/>
        <end position="162"/>
    </location>
</feature>
<feature type="compositionally biased region" description="Low complexity" evidence="4">
    <location>
        <begin position="179"/>
        <end position="210"/>
    </location>
</feature>
<dbReference type="PROSITE" id="PS50294">
    <property type="entry name" value="WD_REPEATS_REGION"/>
    <property type="match status" value="1"/>
</dbReference>
<dbReference type="PROSITE" id="PS50082">
    <property type="entry name" value="WD_REPEATS_2"/>
    <property type="match status" value="1"/>
</dbReference>
<feature type="region of interest" description="Disordered" evidence="4">
    <location>
        <begin position="98"/>
        <end position="210"/>
    </location>
</feature>
<keyword evidence="6" id="KW-1185">Reference proteome</keyword>
<feature type="compositionally biased region" description="Gly residues" evidence="4">
    <location>
        <begin position="112"/>
        <end position="123"/>
    </location>
</feature>
<feature type="compositionally biased region" description="Low complexity" evidence="4">
    <location>
        <begin position="751"/>
        <end position="791"/>
    </location>
</feature>
<evidence type="ECO:0000256" key="3">
    <source>
        <dbReference type="PROSITE-ProRule" id="PRU00221"/>
    </source>
</evidence>
<dbReference type="InterPro" id="IPR015943">
    <property type="entry name" value="WD40/YVTN_repeat-like_dom_sf"/>
</dbReference>
<evidence type="ECO:0000313" key="6">
    <source>
        <dbReference type="Proteomes" id="UP000078512"/>
    </source>
</evidence>
<feature type="compositionally biased region" description="Low complexity" evidence="4">
    <location>
        <begin position="807"/>
        <end position="820"/>
    </location>
</feature>
<dbReference type="EMBL" id="KV442036">
    <property type="protein sequence ID" value="OAQ30293.1"/>
    <property type="molecule type" value="Genomic_DNA"/>
</dbReference>
<dbReference type="Pfam" id="PF00400">
    <property type="entry name" value="WD40"/>
    <property type="match status" value="2"/>
</dbReference>
<dbReference type="InterPro" id="IPR001680">
    <property type="entry name" value="WD40_rpt"/>
</dbReference>
<feature type="compositionally biased region" description="Polar residues" evidence="4">
    <location>
        <begin position="578"/>
        <end position="590"/>
    </location>
</feature>
<feature type="compositionally biased region" description="Low complexity" evidence="4">
    <location>
        <begin position="714"/>
        <end position="728"/>
    </location>
</feature>
<evidence type="ECO:0000313" key="5">
    <source>
        <dbReference type="EMBL" id="OAQ30293.1"/>
    </source>
</evidence>
<accession>A0A197JZB6</accession>
<dbReference type="InterPro" id="IPR051362">
    <property type="entry name" value="WD_repeat_creC_regulators"/>
</dbReference>
<dbReference type="GO" id="GO:0051286">
    <property type="term" value="C:cell tip"/>
    <property type="evidence" value="ECO:0007669"/>
    <property type="project" value="TreeGrafter"/>
</dbReference>
<feature type="region of interest" description="Disordered" evidence="4">
    <location>
        <begin position="576"/>
        <end position="604"/>
    </location>
</feature>
<dbReference type="GO" id="GO:0045013">
    <property type="term" value="P:carbon catabolite repression of transcription"/>
    <property type="evidence" value="ECO:0007669"/>
    <property type="project" value="TreeGrafter"/>
</dbReference>
<dbReference type="InterPro" id="IPR036322">
    <property type="entry name" value="WD40_repeat_dom_sf"/>
</dbReference>
<protein>
    <submittedName>
        <fullName evidence="5">WD40 repeat-like protein</fullName>
    </submittedName>
</protein>
<dbReference type="Gene3D" id="2.130.10.10">
    <property type="entry name" value="YVTN repeat-like/Quinoprotein amine dehydrogenase"/>
    <property type="match status" value="1"/>
</dbReference>
<evidence type="ECO:0000256" key="4">
    <source>
        <dbReference type="SAM" id="MobiDB-lite"/>
    </source>
</evidence>
<organism evidence="5 6">
    <name type="scientific">Linnemannia elongata AG-77</name>
    <dbReference type="NCBI Taxonomy" id="1314771"/>
    <lineage>
        <taxon>Eukaryota</taxon>
        <taxon>Fungi</taxon>
        <taxon>Fungi incertae sedis</taxon>
        <taxon>Mucoromycota</taxon>
        <taxon>Mortierellomycotina</taxon>
        <taxon>Mortierellomycetes</taxon>
        <taxon>Mortierellales</taxon>
        <taxon>Mortierellaceae</taxon>
        <taxon>Linnemannia</taxon>
    </lineage>
</organism>
<dbReference type="STRING" id="1314771.A0A197JZB6"/>
<feature type="compositionally biased region" description="Basic residues" evidence="4">
    <location>
        <begin position="877"/>
        <end position="886"/>
    </location>
</feature>
<gene>
    <name evidence="5" type="ORF">K457DRAFT_469872</name>
</gene>
<evidence type="ECO:0000256" key="2">
    <source>
        <dbReference type="ARBA" id="ARBA00022737"/>
    </source>
</evidence>
<reference evidence="5 6" key="1">
    <citation type="submission" date="2016-05" db="EMBL/GenBank/DDBJ databases">
        <title>Genome sequencing reveals origins of a unique bacterial endosymbiosis in the earliest lineages of terrestrial Fungi.</title>
        <authorList>
            <consortium name="DOE Joint Genome Institute"/>
            <person name="Uehling J."/>
            <person name="Gryganskyi A."/>
            <person name="Hameed K."/>
            <person name="Tschaplinski T."/>
            <person name="Misztal P."/>
            <person name="Wu S."/>
            <person name="Desiro A."/>
            <person name="Vande Pol N."/>
            <person name="Du Z.-Y."/>
            <person name="Zienkiewicz A."/>
            <person name="Zienkiewicz K."/>
            <person name="Morin E."/>
            <person name="Tisserant E."/>
            <person name="Splivallo R."/>
            <person name="Hainaut M."/>
            <person name="Henrissat B."/>
            <person name="Ohm R."/>
            <person name="Kuo A."/>
            <person name="Yan J."/>
            <person name="Lipzen A."/>
            <person name="Nolan M."/>
            <person name="Labutti K."/>
            <person name="Barry K."/>
            <person name="Goldstein A."/>
            <person name="Labbe J."/>
            <person name="Schadt C."/>
            <person name="Tuskan G."/>
            <person name="Grigoriev I."/>
            <person name="Martin F."/>
            <person name="Vilgalys R."/>
            <person name="Bonito G."/>
        </authorList>
    </citation>
    <scope>NUCLEOTIDE SEQUENCE [LARGE SCALE GENOMIC DNA]</scope>
    <source>
        <strain evidence="5 6">AG-77</strain>
    </source>
</reference>
<feature type="region of interest" description="Disordered" evidence="4">
    <location>
        <begin position="709"/>
        <end position="732"/>
    </location>
</feature>
<feature type="repeat" description="WD" evidence="3">
    <location>
        <begin position="487"/>
        <end position="528"/>
    </location>
</feature>
<sequence length="905" mass="95499">MAATMTTAALQQQTQDHTEFVAAEGRYELLQDFHLDQVLPHPVIPTYVSSVSVKYKDYFNSSSSGGKKGTGVFGSVLDQLDEQLRDLKFSDDRAADDAEDAAAATAQTAGAQGSGRDGGGGLQLSGNFHGNLVDLPLYNDETSPGAGGGGEGGGKGPGGGGSLPLASALIPGPPPLKDSTSFGRLSDFSSSSTTTSHSNLVSGSSSSRTLGRASSFSHQLYEEGSAGGMSYQGGGGGGLSYSATIGPSSSTSSASGFSSFFAGKRKKPKSNIGKTNSTFVAKITTNENLAKILASRVNEDVYLFWNTGRTFTWSDLGQKPNEPLSHISFSKAFPTAHDVNILTRSCDHLDVIIGFSTGDIIWFNPLSNKYSRLNKQAIIKDSAVTMIKWLPGSESQFMVAFQDGSIVMMDKDKDDNTFTTPTPPDEYSFHATKPKHGRHNPISHWHISRKPINAFAFSPDLQHVAVVAADGELRIIDFRNELLIETFKSYFGALNCVCWSPDGKYILTGGQDDLVTIWSFKDLRIVARCQGHQNYVTGVAFDSWRCDERNYRFGSVGEDAKLLLWDFSVGSLHKPKASATQRRGSNTTVHGTGAFKPGHASKSSITSLRGLGGHSLFNHNRSSLSQHAAVPPSSTATVPSAGAGLASETVSTDSASISSVLEFGRESTLGASTAELSVLSMSIDSGGGLFGSGEMASLNSLTGSISATATTTQGGTDSASVATSSSTGKPPRKALQYAARTLPHLHFNRPSNNNNNNNNSSSNNSSSSSSSNTASAAATQQQQQHQNSLSTMLHHPHAFNSRKSEDAGGVTPTATTATTGSVDAEQEGEHLVAMTRPPERRSRVAMLQPLMATAIHHEPLASITFREDAILTSDRRGHIKVWKRPARPPSSSVPGSGGGGGGSHS</sequence>
<evidence type="ECO:0000256" key="1">
    <source>
        <dbReference type="ARBA" id="ARBA00022574"/>
    </source>
</evidence>
<dbReference type="Proteomes" id="UP000078512">
    <property type="component" value="Unassembled WGS sequence"/>
</dbReference>
<dbReference type="GO" id="GO:0032153">
    <property type="term" value="C:cell division site"/>
    <property type="evidence" value="ECO:0007669"/>
    <property type="project" value="TreeGrafter"/>
</dbReference>
<dbReference type="AlphaFoldDB" id="A0A197JZB6"/>
<feature type="compositionally biased region" description="Gly residues" evidence="4">
    <location>
        <begin position="895"/>
        <end position="905"/>
    </location>
</feature>
<dbReference type="GO" id="GO:0005634">
    <property type="term" value="C:nucleus"/>
    <property type="evidence" value="ECO:0007669"/>
    <property type="project" value="TreeGrafter"/>
</dbReference>
<keyword evidence="1 3" id="KW-0853">WD repeat</keyword>
<feature type="region of interest" description="Disordered" evidence="4">
    <location>
        <begin position="876"/>
        <end position="905"/>
    </location>
</feature>
<feature type="region of interest" description="Disordered" evidence="4">
    <location>
        <begin position="745"/>
        <end position="838"/>
    </location>
</feature>